<name>A0A5N1JA34_9BACT</name>
<dbReference type="PANTHER" id="PTHR30383">
    <property type="entry name" value="THIOESTERASE 1/PROTEASE 1/LYSOPHOSPHOLIPASE L1"/>
    <property type="match status" value="1"/>
</dbReference>
<reference evidence="2 3" key="1">
    <citation type="submission" date="2019-09" db="EMBL/GenBank/DDBJ databases">
        <title>Genome sequence of Adhaeribacter sp. M2.</title>
        <authorList>
            <person name="Srinivasan S."/>
        </authorList>
    </citation>
    <scope>NUCLEOTIDE SEQUENCE [LARGE SCALE GENOMIC DNA]</scope>
    <source>
        <strain evidence="2 3">M2</strain>
    </source>
</reference>
<dbReference type="InterPro" id="IPR013830">
    <property type="entry name" value="SGNH_hydro"/>
</dbReference>
<evidence type="ECO:0000313" key="2">
    <source>
        <dbReference type="EMBL" id="KAA9346175.1"/>
    </source>
</evidence>
<comment type="caution">
    <text evidence="2">The sequence shown here is derived from an EMBL/GenBank/DDBJ whole genome shotgun (WGS) entry which is preliminary data.</text>
</comment>
<sequence>MNMRSSVIGKVIGVSVLLRFLVTGLAVALPGDSARVTEDPKRPKFNHSYTFLKLSQNKITTPDSKALTGFYQALDSLKNGTRKKVNVVHIGDSHIQADLFSGRVRTLMQDSAVFGNGGRGFVFPYPLARTNNPYNYKVTSTGQWTGCRNVQRNQNCEWGLAGITAETIDSSATFSLQTLTSFNKYPVSHLRVFYPVKDESQFEVLVEAADSVYRPIKIDPLGFAEFAFAYEVTQLTVKFQKTNPKQYHFTLQGISLENNRPGVQYASLGVNGAEVISFLRNPALEENLKALNPDLIIISLGTNDSYGRNFDPVYFKQIYGTLLQRIRRAAPNTSILLTTPGDCYLNRKYPNYSTGKAVLKIHELAEETGCAVWDFYRVMGGLRSVVKWQYSGLATKDRVHLTGKGYKLQGELLFDALMRDYLSND</sequence>
<dbReference type="InterPro" id="IPR051532">
    <property type="entry name" value="Ester_Hydrolysis_Enzymes"/>
</dbReference>
<proteinExistence type="predicted"/>
<evidence type="ECO:0000313" key="3">
    <source>
        <dbReference type="Proteomes" id="UP000326570"/>
    </source>
</evidence>
<dbReference type="EMBL" id="VTWT01000001">
    <property type="protein sequence ID" value="KAA9346175.1"/>
    <property type="molecule type" value="Genomic_DNA"/>
</dbReference>
<accession>A0A5N1JA34</accession>
<dbReference type="Proteomes" id="UP000326570">
    <property type="component" value="Unassembled WGS sequence"/>
</dbReference>
<dbReference type="InterPro" id="IPR036514">
    <property type="entry name" value="SGNH_hydro_sf"/>
</dbReference>
<dbReference type="GO" id="GO:0016788">
    <property type="term" value="F:hydrolase activity, acting on ester bonds"/>
    <property type="evidence" value="ECO:0007669"/>
    <property type="project" value="UniProtKB-ARBA"/>
</dbReference>
<dbReference type="Pfam" id="PF13472">
    <property type="entry name" value="Lipase_GDSL_2"/>
    <property type="match status" value="1"/>
</dbReference>
<gene>
    <name evidence="2" type="ORF">F0P94_03585</name>
</gene>
<evidence type="ECO:0000259" key="1">
    <source>
        <dbReference type="Pfam" id="PF13472"/>
    </source>
</evidence>
<dbReference type="Gene3D" id="2.60.120.1360">
    <property type="match status" value="1"/>
</dbReference>
<dbReference type="SUPFAM" id="SSF52266">
    <property type="entry name" value="SGNH hydrolase"/>
    <property type="match status" value="1"/>
</dbReference>
<dbReference type="Gene3D" id="3.40.50.1110">
    <property type="entry name" value="SGNH hydrolase"/>
    <property type="match status" value="1"/>
</dbReference>
<dbReference type="PANTHER" id="PTHR30383:SF29">
    <property type="entry name" value="SGNH HYDROLASE-TYPE ESTERASE DOMAIN-CONTAINING PROTEIN"/>
    <property type="match status" value="1"/>
</dbReference>
<protein>
    <recommendedName>
        <fullName evidence="1">SGNH hydrolase-type esterase domain-containing protein</fullName>
    </recommendedName>
</protein>
<feature type="domain" description="SGNH hydrolase-type esterase" evidence="1">
    <location>
        <begin position="260"/>
        <end position="408"/>
    </location>
</feature>
<dbReference type="AlphaFoldDB" id="A0A5N1JA34"/>
<organism evidence="2 3">
    <name type="scientific">Adhaeribacter soli</name>
    <dbReference type="NCBI Taxonomy" id="2607655"/>
    <lineage>
        <taxon>Bacteria</taxon>
        <taxon>Pseudomonadati</taxon>
        <taxon>Bacteroidota</taxon>
        <taxon>Cytophagia</taxon>
        <taxon>Cytophagales</taxon>
        <taxon>Hymenobacteraceae</taxon>
        <taxon>Adhaeribacter</taxon>
    </lineage>
</organism>
<keyword evidence="3" id="KW-1185">Reference proteome</keyword>